<dbReference type="Gene3D" id="1.10.287.1130">
    <property type="entry name" value="CytochromE C oxidase copper chaperone"/>
    <property type="match status" value="1"/>
</dbReference>
<comment type="subcellular location">
    <subcellularLocation>
        <location evidence="1">Mitochondrion intermembrane space</location>
    </subcellularLocation>
</comment>
<dbReference type="PROSITE" id="PS51808">
    <property type="entry name" value="CHCH"/>
    <property type="match status" value="1"/>
</dbReference>
<evidence type="ECO:0000256" key="5">
    <source>
        <dbReference type="ARBA" id="ARBA00023157"/>
    </source>
</evidence>
<evidence type="ECO:0000256" key="3">
    <source>
        <dbReference type="ARBA" id="ARBA00019406"/>
    </source>
</evidence>
<evidence type="ECO:0000256" key="1">
    <source>
        <dbReference type="ARBA" id="ARBA00004569"/>
    </source>
</evidence>
<dbReference type="InterPro" id="IPR027179">
    <property type="entry name" value="CMC4"/>
</dbReference>
<evidence type="ECO:0000313" key="6">
    <source>
        <dbReference type="EMBL" id="GMM49899.1"/>
    </source>
</evidence>
<keyword evidence="7" id="KW-1185">Reference proteome</keyword>
<keyword evidence="4" id="KW-0496">Mitochondrion</keyword>
<dbReference type="Pfam" id="PF08991">
    <property type="entry name" value="CMC4"/>
    <property type="match status" value="1"/>
</dbReference>
<dbReference type="SUPFAM" id="SSF47072">
    <property type="entry name" value="Cysteine alpha-hairpin motif"/>
    <property type="match status" value="1"/>
</dbReference>
<keyword evidence="5" id="KW-1015">Disulfide bond</keyword>
<evidence type="ECO:0000313" key="7">
    <source>
        <dbReference type="Proteomes" id="UP001362899"/>
    </source>
</evidence>
<dbReference type="InterPro" id="IPR009069">
    <property type="entry name" value="Cys_alpha_HP_mot_SF"/>
</dbReference>
<comment type="caution">
    <text evidence="6">The sequence shown here is derived from an EMBL/GenBank/DDBJ whole genome shotgun (WGS) entry which is preliminary data.</text>
</comment>
<sequence length="94" mass="10810">MNTKRKELRPCQQSACRIQTCLKNNSFDDSKCITEILDFYDCCQRMNKRLARGAAAASEAVDPQKASDIDINISQCPDLEKIEIKRRLLMDQQK</sequence>
<evidence type="ECO:0000256" key="2">
    <source>
        <dbReference type="ARBA" id="ARBA00009858"/>
    </source>
</evidence>
<dbReference type="Proteomes" id="UP001362899">
    <property type="component" value="Unassembled WGS sequence"/>
</dbReference>
<dbReference type="EMBL" id="BTGC01000003">
    <property type="protein sequence ID" value="GMM49899.1"/>
    <property type="molecule type" value="Genomic_DNA"/>
</dbReference>
<evidence type="ECO:0000256" key="4">
    <source>
        <dbReference type="ARBA" id="ARBA00023128"/>
    </source>
</evidence>
<gene>
    <name evidence="6" type="ORF">DASB73_008570</name>
</gene>
<name>A0AAV5REB1_STABA</name>
<dbReference type="PANTHER" id="PTHR15590:SF0">
    <property type="entry name" value="CX9C MOTIF-CONTAINING PROTEIN 4"/>
    <property type="match status" value="1"/>
</dbReference>
<organism evidence="6 7">
    <name type="scientific">Starmerella bacillaris</name>
    <name type="common">Yeast</name>
    <name type="synonym">Candida zemplinina</name>
    <dbReference type="NCBI Taxonomy" id="1247836"/>
    <lineage>
        <taxon>Eukaryota</taxon>
        <taxon>Fungi</taxon>
        <taxon>Dikarya</taxon>
        <taxon>Ascomycota</taxon>
        <taxon>Saccharomycotina</taxon>
        <taxon>Dipodascomycetes</taxon>
        <taxon>Dipodascales</taxon>
        <taxon>Trichomonascaceae</taxon>
        <taxon>Starmerella</taxon>
    </lineage>
</organism>
<dbReference type="GO" id="GO:0005758">
    <property type="term" value="C:mitochondrial intermembrane space"/>
    <property type="evidence" value="ECO:0007669"/>
    <property type="project" value="UniProtKB-SubCell"/>
</dbReference>
<protein>
    <recommendedName>
        <fullName evidence="3">Cx9C motif-containing protein 4, mitochondrial</fullName>
    </recommendedName>
</protein>
<dbReference type="PANTHER" id="PTHR15590">
    <property type="entry name" value="CX9C MOTIF-CONTAINING PROTEIN 4"/>
    <property type="match status" value="1"/>
</dbReference>
<comment type="similarity">
    <text evidence="2">Belongs to the CMC4 family.</text>
</comment>
<accession>A0AAV5REB1</accession>
<reference evidence="6 7" key="1">
    <citation type="journal article" date="2023" name="Elife">
        <title>Identification of key yeast species and microbe-microbe interactions impacting larval growth of Drosophila in the wild.</title>
        <authorList>
            <person name="Mure A."/>
            <person name="Sugiura Y."/>
            <person name="Maeda R."/>
            <person name="Honda K."/>
            <person name="Sakurai N."/>
            <person name="Takahashi Y."/>
            <person name="Watada M."/>
            <person name="Katoh T."/>
            <person name="Gotoh A."/>
            <person name="Gotoh Y."/>
            <person name="Taniguchi I."/>
            <person name="Nakamura K."/>
            <person name="Hayashi T."/>
            <person name="Katayama T."/>
            <person name="Uemura T."/>
            <person name="Hattori Y."/>
        </authorList>
    </citation>
    <scope>NUCLEOTIDE SEQUENCE [LARGE SCALE GENOMIC DNA]</scope>
    <source>
        <strain evidence="6 7">SB-73</strain>
    </source>
</reference>
<proteinExistence type="inferred from homology"/>
<dbReference type="AlphaFoldDB" id="A0AAV5REB1"/>